<dbReference type="Proteomes" id="UP000660611">
    <property type="component" value="Unassembled WGS sequence"/>
</dbReference>
<gene>
    <name evidence="1" type="ORF">Dsi01nite_108430</name>
</gene>
<dbReference type="AlphaFoldDB" id="A0A919Q027"/>
<sequence>MAQQQDLPARPRTVARADLNLGAARDPPIQPDIQQQLDAVAALHRTTVTYLEISQVGYIDAEKTRRLVRGPGGAP</sequence>
<reference evidence="1" key="1">
    <citation type="submission" date="2021-01" db="EMBL/GenBank/DDBJ databases">
        <title>Whole genome shotgun sequence of Dactylosporangium siamense NBRC 106093.</title>
        <authorList>
            <person name="Komaki H."/>
            <person name="Tamura T."/>
        </authorList>
    </citation>
    <scope>NUCLEOTIDE SEQUENCE</scope>
    <source>
        <strain evidence="1">NBRC 106093</strain>
    </source>
</reference>
<evidence type="ECO:0000313" key="2">
    <source>
        <dbReference type="Proteomes" id="UP000660611"/>
    </source>
</evidence>
<protein>
    <submittedName>
        <fullName evidence="1">Uncharacterized protein</fullName>
    </submittedName>
</protein>
<organism evidence="1 2">
    <name type="scientific">Dactylosporangium siamense</name>
    <dbReference type="NCBI Taxonomy" id="685454"/>
    <lineage>
        <taxon>Bacteria</taxon>
        <taxon>Bacillati</taxon>
        <taxon>Actinomycetota</taxon>
        <taxon>Actinomycetes</taxon>
        <taxon>Micromonosporales</taxon>
        <taxon>Micromonosporaceae</taxon>
        <taxon>Dactylosporangium</taxon>
    </lineage>
</organism>
<dbReference type="EMBL" id="BONQ01000188">
    <property type="protein sequence ID" value="GIG52802.1"/>
    <property type="molecule type" value="Genomic_DNA"/>
</dbReference>
<evidence type="ECO:0000313" key="1">
    <source>
        <dbReference type="EMBL" id="GIG52802.1"/>
    </source>
</evidence>
<proteinExistence type="predicted"/>
<keyword evidence="2" id="KW-1185">Reference proteome</keyword>
<name>A0A919Q027_9ACTN</name>
<accession>A0A919Q027</accession>
<comment type="caution">
    <text evidence="1">The sequence shown here is derived from an EMBL/GenBank/DDBJ whole genome shotgun (WGS) entry which is preliminary data.</text>
</comment>